<organism evidence="2 3">
    <name type="scientific">Bernardetia litoralis (strain ATCC 23117 / DSM 6794 / NBRC 15988 / NCIMB 1366 / Fx l1 / Sio-4)</name>
    <name type="common">Flexibacter litoralis</name>
    <dbReference type="NCBI Taxonomy" id="880071"/>
    <lineage>
        <taxon>Bacteria</taxon>
        <taxon>Pseudomonadati</taxon>
        <taxon>Bacteroidota</taxon>
        <taxon>Cytophagia</taxon>
        <taxon>Cytophagales</taxon>
        <taxon>Bernardetiaceae</taxon>
        <taxon>Bernardetia</taxon>
    </lineage>
</organism>
<dbReference type="Proteomes" id="UP000006054">
    <property type="component" value="Chromosome"/>
</dbReference>
<accession>I4AKM0</accession>
<protein>
    <submittedName>
        <fullName evidence="2">Uncharacterized protein</fullName>
    </submittedName>
</protein>
<dbReference type="AlphaFoldDB" id="I4AKM0"/>
<keyword evidence="3" id="KW-1185">Reference proteome</keyword>
<evidence type="ECO:0000313" key="2">
    <source>
        <dbReference type="EMBL" id="AFM04505.1"/>
    </source>
</evidence>
<dbReference type="EMBL" id="CP003345">
    <property type="protein sequence ID" value="AFM04505.1"/>
    <property type="molecule type" value="Genomic_DNA"/>
</dbReference>
<dbReference type="RefSeq" id="WP_014797952.1">
    <property type="nucleotide sequence ID" value="NC_018018.1"/>
</dbReference>
<reference evidence="3" key="1">
    <citation type="submission" date="2012-06" db="EMBL/GenBank/DDBJ databases">
        <title>The complete genome of Flexibacter litoralis DSM 6794.</title>
        <authorList>
            <person name="Lucas S."/>
            <person name="Copeland A."/>
            <person name="Lapidus A."/>
            <person name="Glavina del Rio T."/>
            <person name="Dalin E."/>
            <person name="Tice H."/>
            <person name="Bruce D."/>
            <person name="Goodwin L."/>
            <person name="Pitluck S."/>
            <person name="Peters L."/>
            <person name="Ovchinnikova G."/>
            <person name="Lu M."/>
            <person name="Kyrpides N."/>
            <person name="Mavromatis K."/>
            <person name="Ivanova N."/>
            <person name="Brettin T."/>
            <person name="Detter J.C."/>
            <person name="Han C."/>
            <person name="Larimer F."/>
            <person name="Land M."/>
            <person name="Hauser L."/>
            <person name="Markowitz V."/>
            <person name="Cheng J.-F."/>
            <person name="Hugenholtz P."/>
            <person name="Woyke T."/>
            <person name="Wu D."/>
            <person name="Spring S."/>
            <person name="Lang E."/>
            <person name="Kopitz M."/>
            <person name="Brambilla E."/>
            <person name="Klenk H.-P."/>
            <person name="Eisen J.A."/>
        </authorList>
    </citation>
    <scope>NUCLEOTIDE SEQUENCE [LARGE SCALE GENOMIC DNA]</scope>
    <source>
        <strain evidence="3">ATCC 23117 / DSM 6794 / NBRC 15988 / NCIMB 1366 / Sio-4</strain>
    </source>
</reference>
<feature type="signal peptide" evidence="1">
    <location>
        <begin position="1"/>
        <end position="19"/>
    </location>
</feature>
<name>I4AKM0_BERLS</name>
<keyword evidence="1" id="KW-0732">Signal</keyword>
<sequence precursor="true">MKKLLFLSCFLLITSVCFSQSTLPKAYLTNELYVMLDGEAPVTSKVFEADMSEFNFTTSEQTTRFFNFFDDPMVSFDPNLTTQKVTITITPTSDKTNWELQEWAMYFKNKIATQREQLGFVDFTQR</sequence>
<dbReference type="HOGENOM" id="CLU_1978236_0_0_10"/>
<dbReference type="KEGG" id="fli:Fleli_2123"/>
<evidence type="ECO:0000256" key="1">
    <source>
        <dbReference type="SAM" id="SignalP"/>
    </source>
</evidence>
<feature type="chain" id="PRO_5003685825" evidence="1">
    <location>
        <begin position="20"/>
        <end position="126"/>
    </location>
</feature>
<proteinExistence type="predicted"/>
<gene>
    <name evidence="2" type="ordered locus">Fleli_2123</name>
</gene>
<dbReference type="STRING" id="880071.Fleli_2123"/>
<evidence type="ECO:0000313" key="3">
    <source>
        <dbReference type="Proteomes" id="UP000006054"/>
    </source>
</evidence>